<protein>
    <submittedName>
        <fullName evidence="1">Uncharacterized protein</fullName>
    </submittedName>
</protein>
<sequence length="170" mass="19247">MIRSVTYSLLHGRPDYPSHEVRSLRTSFADAANATHANYALPPPPRPTASRLWMDAKKKRARDVYKILTTEGADLSSGEAFQTGMNRMGLPCDWKMAKGGFEVMSQLSLEKRVRGRVQGRDRDQDEREGFVTLVEFDEALRQAVSEADRTLEVTGAFSHGEDKRKKFDLR</sequence>
<accession>A0A7S3CDL4</accession>
<gene>
    <name evidence="1" type="ORF">CROS1456_LOCUS4818</name>
</gene>
<organism evidence="1">
    <name type="scientific">Chloropicon roscoffensis</name>
    <dbReference type="NCBI Taxonomy" id="1461544"/>
    <lineage>
        <taxon>Eukaryota</taxon>
        <taxon>Viridiplantae</taxon>
        <taxon>Chlorophyta</taxon>
        <taxon>Chloropicophyceae</taxon>
        <taxon>Chloropicales</taxon>
        <taxon>Chloropicaceae</taxon>
        <taxon>Chloropicon</taxon>
    </lineage>
</organism>
<evidence type="ECO:0000313" key="1">
    <source>
        <dbReference type="EMBL" id="CAE0191728.1"/>
    </source>
</evidence>
<name>A0A7S3CDL4_9CHLO</name>
<dbReference type="EMBL" id="HBHZ01006210">
    <property type="protein sequence ID" value="CAE0191728.1"/>
    <property type="molecule type" value="Transcribed_RNA"/>
</dbReference>
<reference evidence="1" key="1">
    <citation type="submission" date="2021-01" db="EMBL/GenBank/DDBJ databases">
        <authorList>
            <person name="Corre E."/>
            <person name="Pelletier E."/>
            <person name="Niang G."/>
            <person name="Scheremetjew M."/>
            <person name="Finn R."/>
            <person name="Kale V."/>
            <person name="Holt S."/>
            <person name="Cochrane G."/>
            <person name="Meng A."/>
            <person name="Brown T."/>
            <person name="Cohen L."/>
        </authorList>
    </citation>
    <scope>NUCLEOTIDE SEQUENCE</scope>
    <source>
        <strain evidence="1">RCC1871</strain>
    </source>
</reference>
<dbReference type="AlphaFoldDB" id="A0A7S3CDL4"/>
<proteinExistence type="predicted"/>